<dbReference type="GeneID" id="6008057"/>
<dbReference type="VEuPathDB" id="FungiDB:CC1G_11580"/>
<dbReference type="EMBL" id="AACS02000007">
    <property type="protein sequence ID" value="EAU90256.2"/>
    <property type="molecule type" value="Genomic_DNA"/>
</dbReference>
<dbReference type="SUPFAM" id="SSF54427">
    <property type="entry name" value="NTF2-like"/>
    <property type="match status" value="1"/>
</dbReference>
<dbReference type="InterPro" id="IPR032710">
    <property type="entry name" value="NTF2-like_dom_sf"/>
</dbReference>
<dbReference type="RefSeq" id="XP_001831583.2">
    <property type="nucleotide sequence ID" value="XM_001831531.2"/>
</dbReference>
<evidence type="ECO:0000313" key="1">
    <source>
        <dbReference type="EMBL" id="EAU90256.2"/>
    </source>
</evidence>
<sequence length="131" mass="14313">MSSIGTLDLQVLAAFENKDPNVARFIYEDAAVLDLPGIGRISGVDALSRLYVWLMDSFDKRELILQSVPVAKVQLAFGLDGNLALKGERVAMSVSATADKDPLGKIKYLKVEGDLAQLWRHCEKVSGPVPR</sequence>
<comment type="caution">
    <text evidence="1">The sequence shown here is derived from an EMBL/GenBank/DDBJ whole genome shotgun (WGS) entry which is preliminary data.</text>
</comment>
<dbReference type="HOGENOM" id="CLU_141130_0_0_1"/>
<dbReference type="InParanoid" id="A8N9S7"/>
<gene>
    <name evidence="1" type="ORF">CC1G_11580</name>
</gene>
<organism evidence="1 2">
    <name type="scientific">Coprinopsis cinerea (strain Okayama-7 / 130 / ATCC MYA-4618 / FGSC 9003)</name>
    <name type="common">Inky cap fungus</name>
    <name type="synonym">Hormographiella aspergillata</name>
    <dbReference type="NCBI Taxonomy" id="240176"/>
    <lineage>
        <taxon>Eukaryota</taxon>
        <taxon>Fungi</taxon>
        <taxon>Dikarya</taxon>
        <taxon>Basidiomycota</taxon>
        <taxon>Agaricomycotina</taxon>
        <taxon>Agaricomycetes</taxon>
        <taxon>Agaricomycetidae</taxon>
        <taxon>Agaricales</taxon>
        <taxon>Agaricineae</taxon>
        <taxon>Psathyrellaceae</taxon>
        <taxon>Coprinopsis</taxon>
    </lineage>
</organism>
<dbReference type="AlphaFoldDB" id="A8N9S7"/>
<reference evidence="1 2" key="1">
    <citation type="journal article" date="2010" name="Proc. Natl. Acad. Sci. U.S.A.">
        <title>Insights into evolution of multicellular fungi from the assembled chromosomes of the mushroom Coprinopsis cinerea (Coprinus cinereus).</title>
        <authorList>
            <person name="Stajich J.E."/>
            <person name="Wilke S.K."/>
            <person name="Ahren D."/>
            <person name="Au C.H."/>
            <person name="Birren B.W."/>
            <person name="Borodovsky M."/>
            <person name="Burns C."/>
            <person name="Canback B."/>
            <person name="Casselton L.A."/>
            <person name="Cheng C.K."/>
            <person name="Deng J."/>
            <person name="Dietrich F.S."/>
            <person name="Fargo D.C."/>
            <person name="Farman M.L."/>
            <person name="Gathman A.C."/>
            <person name="Goldberg J."/>
            <person name="Guigo R."/>
            <person name="Hoegger P.J."/>
            <person name="Hooker J.B."/>
            <person name="Huggins A."/>
            <person name="James T.Y."/>
            <person name="Kamada T."/>
            <person name="Kilaru S."/>
            <person name="Kodira C."/>
            <person name="Kues U."/>
            <person name="Kupfer D."/>
            <person name="Kwan H.S."/>
            <person name="Lomsadze A."/>
            <person name="Li W."/>
            <person name="Lilly W.W."/>
            <person name="Ma L.J."/>
            <person name="Mackey A.J."/>
            <person name="Manning G."/>
            <person name="Martin F."/>
            <person name="Muraguchi H."/>
            <person name="Natvig D.O."/>
            <person name="Palmerini H."/>
            <person name="Ramesh M.A."/>
            <person name="Rehmeyer C.J."/>
            <person name="Roe B.A."/>
            <person name="Shenoy N."/>
            <person name="Stanke M."/>
            <person name="Ter-Hovhannisyan V."/>
            <person name="Tunlid A."/>
            <person name="Velagapudi R."/>
            <person name="Vision T.J."/>
            <person name="Zeng Q."/>
            <person name="Zolan M.E."/>
            <person name="Pukkila P.J."/>
        </authorList>
    </citation>
    <scope>NUCLEOTIDE SEQUENCE [LARGE SCALE GENOMIC DNA]</scope>
    <source>
        <strain evidence="2">Okayama-7 / 130 / ATCC MYA-4618 / FGSC 9003</strain>
    </source>
</reference>
<protein>
    <recommendedName>
        <fullName evidence="3">SnoaL-like domain-containing protein</fullName>
    </recommendedName>
</protein>
<accession>A8N9S7</accession>
<keyword evidence="2" id="KW-1185">Reference proteome</keyword>
<name>A8N9S7_COPC7</name>
<dbReference type="Proteomes" id="UP000001861">
    <property type="component" value="Unassembled WGS sequence"/>
</dbReference>
<evidence type="ECO:0000313" key="2">
    <source>
        <dbReference type="Proteomes" id="UP000001861"/>
    </source>
</evidence>
<dbReference type="KEGG" id="cci:CC1G_11580"/>
<proteinExistence type="predicted"/>
<evidence type="ECO:0008006" key="3">
    <source>
        <dbReference type="Google" id="ProtNLM"/>
    </source>
</evidence>